<dbReference type="AlphaFoldDB" id="A0A4Y2IGZ0"/>
<evidence type="ECO:0000256" key="7">
    <source>
        <dbReference type="SAM" id="Coils"/>
    </source>
</evidence>
<dbReference type="GO" id="GO:0007097">
    <property type="term" value="P:nuclear migration"/>
    <property type="evidence" value="ECO:0007669"/>
    <property type="project" value="TreeGrafter"/>
</dbReference>
<evidence type="ECO:0000313" key="10">
    <source>
        <dbReference type="EMBL" id="GBM76529.1"/>
    </source>
</evidence>
<dbReference type="Proteomes" id="UP000499080">
    <property type="component" value="Unassembled WGS sequence"/>
</dbReference>
<evidence type="ECO:0000256" key="1">
    <source>
        <dbReference type="ARBA" id="ARBA00004245"/>
    </source>
</evidence>
<comment type="similarity">
    <text evidence="2">Belongs to the TACC family.</text>
</comment>
<accession>A0A4Y2IGZ0</accession>
<dbReference type="GO" id="GO:0005737">
    <property type="term" value="C:cytoplasm"/>
    <property type="evidence" value="ECO:0007669"/>
    <property type="project" value="TreeGrafter"/>
</dbReference>
<dbReference type="PANTHER" id="PTHR13924:SF10">
    <property type="entry name" value="TRANSFORMING ACIDIC COILED-COIL PROTEIN, ISOFORM K"/>
    <property type="match status" value="1"/>
</dbReference>
<comment type="subcellular location">
    <subcellularLocation>
        <location evidence="1">Cytoplasm</location>
        <location evidence="1">Cytoskeleton</location>
    </subcellularLocation>
</comment>
<evidence type="ECO:0000256" key="4">
    <source>
        <dbReference type="ARBA" id="ARBA00022553"/>
    </source>
</evidence>
<dbReference type="InterPro" id="IPR039915">
    <property type="entry name" value="TACC"/>
</dbReference>
<dbReference type="FunFam" id="1.20.5.1700:FF:000001">
    <property type="entry name" value="Transforming acidic coiled-coil-containing protein 1 isoform 2"/>
    <property type="match status" value="1"/>
</dbReference>
<keyword evidence="5 7" id="KW-0175">Coiled coil</keyword>
<dbReference type="EMBL" id="BGPR01002628">
    <property type="protein sequence ID" value="GBM76529.1"/>
    <property type="molecule type" value="Genomic_DNA"/>
</dbReference>
<evidence type="ECO:0000256" key="8">
    <source>
        <dbReference type="SAM" id="MobiDB-lite"/>
    </source>
</evidence>
<organism evidence="10 11">
    <name type="scientific">Araneus ventricosus</name>
    <name type="common">Orbweaver spider</name>
    <name type="synonym">Epeira ventricosa</name>
    <dbReference type="NCBI Taxonomy" id="182803"/>
    <lineage>
        <taxon>Eukaryota</taxon>
        <taxon>Metazoa</taxon>
        <taxon>Ecdysozoa</taxon>
        <taxon>Arthropoda</taxon>
        <taxon>Chelicerata</taxon>
        <taxon>Arachnida</taxon>
        <taxon>Araneae</taxon>
        <taxon>Araneomorphae</taxon>
        <taxon>Entelegynae</taxon>
        <taxon>Araneoidea</taxon>
        <taxon>Araneidae</taxon>
        <taxon>Araneus</taxon>
    </lineage>
</organism>
<name>A0A4Y2IGZ0_ARAVE</name>
<evidence type="ECO:0000313" key="11">
    <source>
        <dbReference type="Proteomes" id="UP000499080"/>
    </source>
</evidence>
<evidence type="ECO:0000256" key="6">
    <source>
        <dbReference type="ARBA" id="ARBA00023212"/>
    </source>
</evidence>
<evidence type="ECO:0000256" key="3">
    <source>
        <dbReference type="ARBA" id="ARBA00022490"/>
    </source>
</evidence>
<dbReference type="InterPro" id="IPR007707">
    <property type="entry name" value="TACC_C"/>
</dbReference>
<feature type="domain" description="Transforming acidic coiled-coil-containing protein C-terminal" evidence="9">
    <location>
        <begin position="356"/>
        <end position="543"/>
    </location>
</feature>
<feature type="compositionally biased region" description="Polar residues" evidence="8">
    <location>
        <begin position="277"/>
        <end position="290"/>
    </location>
</feature>
<keyword evidence="4" id="KW-0597">Phosphoprotein</keyword>
<comment type="caution">
    <text evidence="10">The sequence shown here is derived from an EMBL/GenBank/DDBJ whole genome shotgun (WGS) entry which is preliminary data.</text>
</comment>
<reference evidence="10 11" key="1">
    <citation type="journal article" date="2019" name="Sci. Rep.">
        <title>Orb-weaving spider Araneus ventricosus genome elucidates the spidroin gene catalogue.</title>
        <authorList>
            <person name="Kono N."/>
            <person name="Nakamura H."/>
            <person name="Ohtoshi R."/>
            <person name="Moran D.A.P."/>
            <person name="Shinohara A."/>
            <person name="Yoshida Y."/>
            <person name="Fujiwara M."/>
            <person name="Mori M."/>
            <person name="Tomita M."/>
            <person name="Arakawa K."/>
        </authorList>
    </citation>
    <scope>NUCLEOTIDE SEQUENCE [LARGE SCALE GENOMIC DNA]</scope>
</reference>
<gene>
    <name evidence="10" type="primary">TACC1</name>
    <name evidence="10" type="ORF">AVEN_128835_1</name>
</gene>
<keyword evidence="3" id="KW-0963">Cytoplasm</keyword>
<keyword evidence="6" id="KW-0206">Cytoskeleton</keyword>
<dbReference type="OrthoDB" id="10255048at2759"/>
<evidence type="ECO:0000259" key="9">
    <source>
        <dbReference type="Pfam" id="PF05010"/>
    </source>
</evidence>
<dbReference type="GO" id="GO:0007052">
    <property type="term" value="P:mitotic spindle organization"/>
    <property type="evidence" value="ECO:0007669"/>
    <property type="project" value="InterPro"/>
</dbReference>
<dbReference type="PANTHER" id="PTHR13924">
    <property type="entry name" value="TRANSFORMING ACIDIC COILED-COIL CONTAINING PROTEIN 1/2"/>
    <property type="match status" value="1"/>
</dbReference>
<proteinExistence type="inferred from homology"/>
<keyword evidence="11" id="KW-1185">Reference proteome</keyword>
<feature type="coiled-coil region" evidence="7">
    <location>
        <begin position="412"/>
        <end position="538"/>
    </location>
</feature>
<dbReference type="GO" id="GO:0005856">
    <property type="term" value="C:cytoskeleton"/>
    <property type="evidence" value="ECO:0007669"/>
    <property type="project" value="UniProtKB-SubCell"/>
</dbReference>
<protein>
    <submittedName>
        <fullName evidence="10">Transforming acidic coiled-coil-containing protein 1</fullName>
    </submittedName>
</protein>
<evidence type="ECO:0000256" key="5">
    <source>
        <dbReference type="ARBA" id="ARBA00023054"/>
    </source>
</evidence>
<dbReference type="Pfam" id="PF05010">
    <property type="entry name" value="TACC_C"/>
    <property type="match status" value="1"/>
</dbReference>
<sequence>MAEDNIVSSKLGVLYGLDENINPLKATNLLPCSTESEDNQNILFTNSHAVSIIQKLSEFREQSSNISNKYKDFGQPENIPLVERSVSFQTSSNCVSSKLLLNAKSDITDGISSINDLNTKPACGVSAGTVYQDDLGKEHYTSAYPDSRKAELFHASTDKQTFSKSEDLKQTLTSSGLFENHSEAGPDVAEFSEEELRSVAELFKEPSAFDFFQKASNSKLLRESPLGRLSLFVKDSAYKSGLEGSQERSAQDSGLDISGDSNSLNAACGNDKEYEGAQSNSYMTTDSTAATLEAPVETDDKSMSVKKMDKTSSSHQSSSHCVQEHKLFTEEEFTQALKMQELLFHEKQLKREKERGDQVKVAEREKQMLKNQVIALSKSYRASRVVLEELLNIFSLWLTAKEQERVEMMGNNQKAIKERDQALEDLQNVESAFADLHRRYENCKSVLEGYKQNEERIKLQVSEMQVKLKQQEQMYEMLRSRIQDKLDSANAEIESAKKSGDAEVTVLRAHLKKAEMKISSLEKDLEQKNKENTELGSICDDLIAKVGKT</sequence>
<dbReference type="Gene3D" id="1.20.5.1700">
    <property type="match status" value="1"/>
</dbReference>
<evidence type="ECO:0000256" key="2">
    <source>
        <dbReference type="ARBA" id="ARBA00009423"/>
    </source>
</evidence>
<feature type="region of interest" description="Disordered" evidence="8">
    <location>
        <begin position="242"/>
        <end position="303"/>
    </location>
</feature>